<protein>
    <submittedName>
        <fullName evidence="1">Uncharacterized protein</fullName>
    </submittedName>
</protein>
<sequence>MNAPKNSYSSACEWCRF</sequence>
<dbReference type="AlphaFoldDB" id="A0A0E9RIE9"/>
<dbReference type="EMBL" id="GBXM01080352">
    <property type="protein sequence ID" value="JAH28225.1"/>
    <property type="molecule type" value="Transcribed_RNA"/>
</dbReference>
<accession>A0A0E9RIE9</accession>
<reference evidence="1" key="1">
    <citation type="submission" date="2014-11" db="EMBL/GenBank/DDBJ databases">
        <authorList>
            <person name="Amaro Gonzalez C."/>
        </authorList>
    </citation>
    <scope>NUCLEOTIDE SEQUENCE</scope>
</reference>
<reference evidence="1" key="2">
    <citation type="journal article" date="2015" name="Fish Shellfish Immunol.">
        <title>Early steps in the European eel (Anguilla anguilla)-Vibrio vulnificus interaction in the gills: Role of the RtxA13 toxin.</title>
        <authorList>
            <person name="Callol A."/>
            <person name="Pajuelo D."/>
            <person name="Ebbesson L."/>
            <person name="Teles M."/>
            <person name="MacKenzie S."/>
            <person name="Amaro C."/>
        </authorList>
    </citation>
    <scope>NUCLEOTIDE SEQUENCE</scope>
</reference>
<organism evidence="1">
    <name type="scientific">Anguilla anguilla</name>
    <name type="common">European freshwater eel</name>
    <name type="synonym">Muraena anguilla</name>
    <dbReference type="NCBI Taxonomy" id="7936"/>
    <lineage>
        <taxon>Eukaryota</taxon>
        <taxon>Metazoa</taxon>
        <taxon>Chordata</taxon>
        <taxon>Craniata</taxon>
        <taxon>Vertebrata</taxon>
        <taxon>Euteleostomi</taxon>
        <taxon>Actinopterygii</taxon>
        <taxon>Neopterygii</taxon>
        <taxon>Teleostei</taxon>
        <taxon>Anguilliformes</taxon>
        <taxon>Anguillidae</taxon>
        <taxon>Anguilla</taxon>
    </lineage>
</organism>
<name>A0A0E9RIE9_ANGAN</name>
<evidence type="ECO:0000313" key="1">
    <source>
        <dbReference type="EMBL" id="JAH28225.1"/>
    </source>
</evidence>
<proteinExistence type="predicted"/>